<keyword evidence="6" id="KW-1185">Reference proteome</keyword>
<dbReference type="InterPro" id="IPR013320">
    <property type="entry name" value="ConA-like_dom_sf"/>
</dbReference>
<dbReference type="AlphaFoldDB" id="A0AAV6UIE6"/>
<dbReference type="PROSITE" id="PS51304">
    <property type="entry name" value="GALECTIN"/>
    <property type="match status" value="2"/>
</dbReference>
<evidence type="ECO:0000256" key="2">
    <source>
        <dbReference type="ARBA" id="ARBA00022737"/>
    </source>
</evidence>
<feature type="domain" description="Galectin" evidence="4">
    <location>
        <begin position="150"/>
        <end position="284"/>
    </location>
</feature>
<protein>
    <recommendedName>
        <fullName evidence="3">Galectin</fullName>
    </recommendedName>
</protein>
<comment type="caution">
    <text evidence="5">The sequence shown here is derived from an EMBL/GenBank/DDBJ whole genome shotgun (WGS) entry which is preliminary data.</text>
</comment>
<reference evidence="5 6" key="1">
    <citation type="journal article" date="2022" name="Nat. Ecol. Evol.">
        <title>A masculinizing supergene underlies an exaggerated male reproductive morph in a spider.</title>
        <authorList>
            <person name="Hendrickx F."/>
            <person name="De Corte Z."/>
            <person name="Sonet G."/>
            <person name="Van Belleghem S.M."/>
            <person name="Kostlbacher S."/>
            <person name="Vangestel C."/>
        </authorList>
    </citation>
    <scope>NUCLEOTIDE SEQUENCE [LARGE SCALE GENOMIC DNA]</scope>
    <source>
        <strain evidence="5">W744_W776</strain>
    </source>
</reference>
<dbReference type="CDD" id="cd00070">
    <property type="entry name" value="GLECT"/>
    <property type="match status" value="1"/>
</dbReference>
<dbReference type="Gene3D" id="2.60.120.200">
    <property type="match status" value="2"/>
</dbReference>
<organism evidence="5 6">
    <name type="scientific">Oedothorax gibbosus</name>
    <dbReference type="NCBI Taxonomy" id="931172"/>
    <lineage>
        <taxon>Eukaryota</taxon>
        <taxon>Metazoa</taxon>
        <taxon>Ecdysozoa</taxon>
        <taxon>Arthropoda</taxon>
        <taxon>Chelicerata</taxon>
        <taxon>Arachnida</taxon>
        <taxon>Araneae</taxon>
        <taxon>Araneomorphae</taxon>
        <taxon>Entelegynae</taxon>
        <taxon>Araneoidea</taxon>
        <taxon>Linyphiidae</taxon>
        <taxon>Erigoninae</taxon>
        <taxon>Oedothorax</taxon>
    </lineage>
</organism>
<name>A0AAV6UIE6_9ARAC</name>
<sequence>MGHEFKLMILVENTSYRIAVNSQHCWEFVHRIPIERVSNIYIEGSVEIERIEFVDKLNPYVPRTCSLPPSTNYPVVRPYPGFKFPYQPGICGMLPDQPDYKVFITPGIPTNPSYPGTCYIPPTDPGYPQPGYIQPEVSNLAPVFNPTIPYAYPIYGGLKPGMLIYISGRPCASAYKFAINFQEGTNPYPPPDIAFHLGVRFYSNQVVRNARINDGWEHEENMIPHFPFQPAVNFDMIIRVDHDRFMVAIDGQHFVEFAHRHFPLDRFDTLYIENDIVVSSIRFA</sequence>
<evidence type="ECO:0000313" key="5">
    <source>
        <dbReference type="EMBL" id="KAG8183869.1"/>
    </source>
</evidence>
<evidence type="ECO:0000313" key="6">
    <source>
        <dbReference type="Proteomes" id="UP000827092"/>
    </source>
</evidence>
<accession>A0AAV6UIE6</accession>
<feature type="domain" description="Galectin" evidence="4">
    <location>
        <begin position="1"/>
        <end position="54"/>
    </location>
</feature>
<evidence type="ECO:0000256" key="3">
    <source>
        <dbReference type="RuleBase" id="RU102079"/>
    </source>
</evidence>
<dbReference type="GO" id="GO:0016936">
    <property type="term" value="F:galactoside binding"/>
    <property type="evidence" value="ECO:0007669"/>
    <property type="project" value="TreeGrafter"/>
</dbReference>
<evidence type="ECO:0000259" key="4">
    <source>
        <dbReference type="PROSITE" id="PS51304"/>
    </source>
</evidence>
<dbReference type="Proteomes" id="UP000827092">
    <property type="component" value="Unassembled WGS sequence"/>
</dbReference>
<dbReference type="SMART" id="SM00908">
    <property type="entry name" value="Gal-bind_lectin"/>
    <property type="match status" value="1"/>
</dbReference>
<keyword evidence="1 3" id="KW-0430">Lectin</keyword>
<evidence type="ECO:0000256" key="1">
    <source>
        <dbReference type="ARBA" id="ARBA00022734"/>
    </source>
</evidence>
<dbReference type="SUPFAM" id="SSF49899">
    <property type="entry name" value="Concanavalin A-like lectins/glucanases"/>
    <property type="match status" value="2"/>
</dbReference>
<proteinExistence type="predicted"/>
<dbReference type="PANTHER" id="PTHR11346">
    <property type="entry name" value="GALECTIN"/>
    <property type="match status" value="1"/>
</dbReference>
<keyword evidence="2" id="KW-0677">Repeat</keyword>
<dbReference type="InterPro" id="IPR044156">
    <property type="entry name" value="Galectin-like"/>
</dbReference>
<dbReference type="GO" id="GO:0030246">
    <property type="term" value="F:carbohydrate binding"/>
    <property type="evidence" value="ECO:0007669"/>
    <property type="project" value="UniProtKB-UniRule"/>
</dbReference>
<dbReference type="InterPro" id="IPR001079">
    <property type="entry name" value="Galectin_CRD"/>
</dbReference>
<dbReference type="PANTHER" id="PTHR11346:SF176">
    <property type="entry name" value="32 KDA BETA-GALACTOSIDE-BINDING LECTIN LEC-3"/>
    <property type="match status" value="1"/>
</dbReference>
<dbReference type="EMBL" id="JAFNEN010000401">
    <property type="protein sequence ID" value="KAG8183869.1"/>
    <property type="molecule type" value="Genomic_DNA"/>
</dbReference>
<gene>
    <name evidence="5" type="ORF">JTE90_005333</name>
</gene>
<dbReference type="FunFam" id="2.60.120.200:FF:000124">
    <property type="entry name" value="Galectin-4"/>
    <property type="match status" value="1"/>
</dbReference>
<dbReference type="Pfam" id="PF00337">
    <property type="entry name" value="Gal-bind_lectin"/>
    <property type="match status" value="2"/>
</dbReference>
<dbReference type="SMART" id="SM00276">
    <property type="entry name" value="GLECT"/>
    <property type="match status" value="1"/>
</dbReference>